<gene>
    <name evidence="1" type="ORF">EDD66_12115</name>
</gene>
<name>A0A3N1X3I9_9FIRM</name>
<dbReference type="AlphaFoldDB" id="A0A3N1X3I9"/>
<reference evidence="1 2" key="1">
    <citation type="submission" date="2018-11" db="EMBL/GenBank/DDBJ databases">
        <title>Genomic Encyclopedia of Type Strains, Phase IV (KMG-IV): sequencing the most valuable type-strain genomes for metagenomic binning, comparative biology and taxonomic classification.</title>
        <authorList>
            <person name="Goeker M."/>
        </authorList>
    </citation>
    <scope>NUCLEOTIDE SEQUENCE [LARGE SCALE GENOMIC DNA]</scope>
    <source>
        <strain evidence="1 2">DSM 26537</strain>
    </source>
</reference>
<dbReference type="Proteomes" id="UP000273083">
    <property type="component" value="Unassembled WGS sequence"/>
</dbReference>
<keyword evidence="2" id="KW-1185">Reference proteome</keyword>
<proteinExistence type="predicted"/>
<dbReference type="InterPro" id="IPR009229">
    <property type="entry name" value="AgrD"/>
</dbReference>
<evidence type="ECO:0000313" key="1">
    <source>
        <dbReference type="EMBL" id="ROR21354.1"/>
    </source>
</evidence>
<dbReference type="NCBIfam" id="TIGR04223">
    <property type="entry name" value="quorum_AgrD"/>
    <property type="match status" value="1"/>
</dbReference>
<evidence type="ECO:0000313" key="2">
    <source>
        <dbReference type="Proteomes" id="UP000273083"/>
    </source>
</evidence>
<sequence>MKRRKLGNLLAVLSLVVATVSANQVCYWWFNQPKFPEKAKRLRKF</sequence>
<dbReference type="EMBL" id="RJVG01000021">
    <property type="protein sequence ID" value="ROR21354.1"/>
    <property type="molecule type" value="Genomic_DNA"/>
</dbReference>
<dbReference type="RefSeq" id="WP_123611009.1">
    <property type="nucleotide sequence ID" value="NZ_RJVG01000021.1"/>
</dbReference>
<comment type="caution">
    <text evidence="1">The sequence shown here is derived from an EMBL/GenBank/DDBJ whole genome shotgun (WGS) entry which is preliminary data.</text>
</comment>
<accession>A0A3N1X3I9</accession>
<organism evidence="1 2">
    <name type="scientific">Mobilisporobacter senegalensis</name>
    <dbReference type="NCBI Taxonomy" id="1329262"/>
    <lineage>
        <taxon>Bacteria</taxon>
        <taxon>Bacillati</taxon>
        <taxon>Bacillota</taxon>
        <taxon>Clostridia</taxon>
        <taxon>Lachnospirales</taxon>
        <taxon>Lachnospiraceae</taxon>
        <taxon>Mobilisporobacter</taxon>
    </lineage>
</organism>
<protein>
    <submittedName>
        <fullName evidence="1">Cyclic lactone autoinducer peptide</fullName>
    </submittedName>
</protein>